<dbReference type="EMBL" id="JAMYBS010000031">
    <property type="protein sequence ID" value="MCO7546715.1"/>
    <property type="molecule type" value="Genomic_DNA"/>
</dbReference>
<gene>
    <name evidence="2" type="ORF">NJF43_18345</name>
</gene>
<evidence type="ECO:0000313" key="2">
    <source>
        <dbReference type="EMBL" id="MCO7546715.1"/>
    </source>
</evidence>
<evidence type="ECO:0000256" key="1">
    <source>
        <dbReference type="SAM" id="Phobius"/>
    </source>
</evidence>
<proteinExistence type="predicted"/>
<accession>A0AA42BFB4</accession>
<comment type="caution">
    <text evidence="2">The sequence shown here is derived from an EMBL/GenBank/DDBJ whole genome shotgun (WGS) entry which is preliminary data.</text>
</comment>
<protein>
    <submittedName>
        <fullName evidence="2">Uncharacterized protein</fullName>
    </submittedName>
</protein>
<feature type="transmembrane region" description="Helical" evidence="1">
    <location>
        <begin position="12"/>
        <end position="30"/>
    </location>
</feature>
<dbReference type="RefSeq" id="WP_253164542.1">
    <property type="nucleotide sequence ID" value="NZ_JAMYBS010000031.1"/>
</dbReference>
<keyword evidence="1" id="KW-0812">Transmembrane</keyword>
<organism evidence="2 3">
    <name type="scientific">Stutzerimonas nitrititolerans</name>
    <dbReference type="NCBI Taxonomy" id="2482751"/>
    <lineage>
        <taxon>Bacteria</taxon>
        <taxon>Pseudomonadati</taxon>
        <taxon>Pseudomonadota</taxon>
        <taxon>Gammaproteobacteria</taxon>
        <taxon>Pseudomonadales</taxon>
        <taxon>Pseudomonadaceae</taxon>
        <taxon>Stutzerimonas</taxon>
    </lineage>
</organism>
<dbReference type="AlphaFoldDB" id="A0AA42BFB4"/>
<sequence>MRKFLVFKKNELYLFLLLFLFSALSFAFLYCVGGDALNYENDFQFFADSGTYLQVSQGTYPGLDINTPLMSVESTYLGPVLVLGLLQDNIYAVCLFKDGLK</sequence>
<feature type="transmembrane region" description="Helical" evidence="1">
    <location>
        <begin position="76"/>
        <end position="96"/>
    </location>
</feature>
<name>A0AA42BFB4_9GAMM</name>
<evidence type="ECO:0000313" key="3">
    <source>
        <dbReference type="Proteomes" id="UP001165292"/>
    </source>
</evidence>
<dbReference type="Proteomes" id="UP001165292">
    <property type="component" value="Unassembled WGS sequence"/>
</dbReference>
<keyword evidence="1" id="KW-1133">Transmembrane helix</keyword>
<reference evidence="2" key="1">
    <citation type="submission" date="2022-06" db="EMBL/GenBank/DDBJ databases">
        <title>Detection of beta-lactamases in bacteria of animal origin.</title>
        <authorList>
            <person name="Mlynarcik P."/>
            <person name="Zdarska V."/>
            <person name="Chudobova H."/>
            <person name="Prochazkova P."/>
            <person name="Hricova K."/>
            <person name="Mezerova K."/>
            <person name="Bardon J."/>
            <person name="Dolejska M."/>
            <person name="Sukkar I."/>
            <person name="Kolar M."/>
        </authorList>
    </citation>
    <scope>NUCLEOTIDE SEQUENCE</scope>
    <source>
        <strain evidence="2">S 300-3</strain>
    </source>
</reference>
<keyword evidence="1" id="KW-0472">Membrane</keyword>